<feature type="region of interest" description="Disordered" evidence="1">
    <location>
        <begin position="93"/>
        <end position="132"/>
    </location>
</feature>
<protein>
    <submittedName>
        <fullName evidence="2">Uncharacterized protein</fullName>
    </submittedName>
</protein>
<keyword evidence="3" id="KW-1185">Reference proteome</keyword>
<organism evidence="2 3">
    <name type="scientific">Nakamurella flava</name>
    <dbReference type="NCBI Taxonomy" id="2576308"/>
    <lineage>
        <taxon>Bacteria</taxon>
        <taxon>Bacillati</taxon>
        <taxon>Actinomycetota</taxon>
        <taxon>Actinomycetes</taxon>
        <taxon>Nakamurellales</taxon>
        <taxon>Nakamurellaceae</taxon>
        <taxon>Nakamurella</taxon>
    </lineage>
</organism>
<dbReference type="NCBIfam" id="NF041823">
    <property type="entry name" value="daptide_RRE"/>
    <property type="match status" value="1"/>
</dbReference>
<dbReference type="InterPro" id="IPR049693">
    <property type="entry name" value="Daptide_RRE"/>
</dbReference>
<comment type="caution">
    <text evidence="2">The sequence shown here is derived from an EMBL/GenBank/DDBJ whole genome shotgun (WGS) entry which is preliminary data.</text>
</comment>
<evidence type="ECO:0000313" key="2">
    <source>
        <dbReference type="EMBL" id="TKV58717.1"/>
    </source>
</evidence>
<dbReference type="Proteomes" id="UP000306985">
    <property type="component" value="Unassembled WGS sequence"/>
</dbReference>
<dbReference type="RefSeq" id="WP_205850044.1">
    <property type="nucleotide sequence ID" value="NZ_SZZH01000003.1"/>
</dbReference>
<sequence length="401" mass="42148">MPWVQGCPPSSGSWFTDPRWEQWATGVGAGSVDHPSSSPSGAERQPGGRTLVFQDVGLVGVAARSGWIGALDTVLVGSDTGVPGWLEQPYGMAGWSADPPEPPSNGLPAASGAEGDRRPGHGGGAPGSGPGIVLRVGDDHDLSAFLRDADRAMDTGCFAGHLLRPDTLVGDLSSLGADFTAAGPDHRLWVAADGRVSTSQSGADLGRIEESPATVTARWRARNDGGTRPCAVGLAKVLDEGERTEALADRPWLSRYHATVRAMRRLRARGLLPIAASGFGRRLDRRVAAAQPGPVVDDATAPLLLVTRQQGRNRYWVADPVTTRGCGIDAADALRLEYLLAFRSRSGAGMVDPSPGAPGRSPRIALDDLIDRLVDDEICAQWFSALEQGARPLPVGRPVFG</sequence>
<evidence type="ECO:0000256" key="1">
    <source>
        <dbReference type="SAM" id="MobiDB-lite"/>
    </source>
</evidence>
<feature type="compositionally biased region" description="Gly residues" evidence="1">
    <location>
        <begin position="121"/>
        <end position="130"/>
    </location>
</feature>
<evidence type="ECO:0000313" key="3">
    <source>
        <dbReference type="Proteomes" id="UP000306985"/>
    </source>
</evidence>
<name>A0A4U6QEN7_9ACTN</name>
<dbReference type="AlphaFoldDB" id="A0A4U6QEN7"/>
<accession>A0A4U6QEN7</accession>
<gene>
    <name evidence="2" type="ORF">FDO65_14450</name>
</gene>
<feature type="region of interest" description="Disordered" evidence="1">
    <location>
        <begin position="25"/>
        <end position="48"/>
    </location>
</feature>
<dbReference type="EMBL" id="SZZH01000003">
    <property type="protein sequence ID" value="TKV58717.1"/>
    <property type="molecule type" value="Genomic_DNA"/>
</dbReference>
<proteinExistence type="predicted"/>
<reference evidence="2 3" key="1">
    <citation type="submission" date="2019-05" db="EMBL/GenBank/DDBJ databases">
        <title>Nakamurella sp. N5BH11, whole genome shotgun sequence.</title>
        <authorList>
            <person name="Tuo L."/>
        </authorList>
    </citation>
    <scope>NUCLEOTIDE SEQUENCE [LARGE SCALE GENOMIC DNA]</scope>
    <source>
        <strain evidence="2 3">N5BH11</strain>
    </source>
</reference>